<gene>
    <name evidence="9" type="ORF">HK103_002715</name>
</gene>
<dbReference type="InterPro" id="IPR001781">
    <property type="entry name" value="Znf_LIM"/>
</dbReference>
<keyword evidence="6" id="KW-0440">LIM domain</keyword>
<evidence type="ECO:0000313" key="9">
    <source>
        <dbReference type="EMBL" id="KAJ3262301.1"/>
    </source>
</evidence>
<dbReference type="PROSITE" id="PS50023">
    <property type="entry name" value="LIM_DOMAIN_2"/>
    <property type="match status" value="3"/>
</dbReference>
<dbReference type="Proteomes" id="UP001210925">
    <property type="component" value="Unassembled WGS sequence"/>
</dbReference>
<evidence type="ECO:0000256" key="5">
    <source>
        <dbReference type="ARBA" id="ARBA00023242"/>
    </source>
</evidence>
<dbReference type="PANTHER" id="PTHR24215">
    <property type="entry name" value="RHO-GTPASE-ACTIVATING PROTEIN LRG1"/>
    <property type="match status" value="1"/>
</dbReference>
<protein>
    <recommendedName>
        <fullName evidence="11">RhoGAP-domain-containing protein</fullName>
    </recommendedName>
</protein>
<evidence type="ECO:0000256" key="4">
    <source>
        <dbReference type="ARBA" id="ARBA00022833"/>
    </source>
</evidence>
<sequence>MEEQKPTKQRQCAKCGLQIQGQFVRAIKAHYHLECFRCQDCGEIVADKFFPVTSEGSTKIYCEFDYFRRLELICARCGQALRGPYIRVNTQKYHMEHFSCSVCTTVFRQHDSYYEKDGNVYCGLHYSILYAKKCGGCNTAVLKNFVETSHDDKAIQWHPCCYMISKLWKIKLAGDSPADDTPVKDPDGDKILISVEIEKQLVMVEKVERILQILSMFEESAAECISEMLVHFTNEGFLRGALHAHRLIGHVDLLFSALQEIDDKLLAVGDQRNLANSKEPRNLVKKIVYFFAILSAKQSSNDRQTMIQLVTSLAHVLKIIIRNALTGALALEQEHGDKSALPTFLAHLQFIKNEEIESLISRLNLSALDVDCKACGHTIEEGCVKFNDHFKWHNDCFKCKTCDMNLSKEAEKAFINLVDGMVFCKEHKPLDAVDELLSINYDMNLSLPENNLEGRPRSSREEFFDDEQPEVTPAQPYVQPFPQQQVQWQVIPENEDRSTPVYLSDISGLISLPIRHSAAAALHPYIEKWIPLDKLEKIVNDVPKNTLWNKMFGRGKQKDKKRGATKTFGVPLEDLIEDCGVETSIGFGPAPVRIPIIMDECISNMKRQENRVDRESALQLVLCLLPKPNIDLLCVLVRFFKYVSSYATVATDPNGGNKMNLDNLATVIAPNILVAKTSTAEQSGLVVEIVKTIFKSQDVLFRVSLYANLTSDLLIDDREKFGLYLDMLETFELLIPSYRNQVRDWKSGKEAADWIAANLEEAGRLEDVE</sequence>
<organism evidence="9 10">
    <name type="scientific">Boothiomyces macroporosus</name>
    <dbReference type="NCBI Taxonomy" id="261099"/>
    <lineage>
        <taxon>Eukaryota</taxon>
        <taxon>Fungi</taxon>
        <taxon>Fungi incertae sedis</taxon>
        <taxon>Chytridiomycota</taxon>
        <taxon>Chytridiomycota incertae sedis</taxon>
        <taxon>Chytridiomycetes</taxon>
        <taxon>Rhizophydiales</taxon>
        <taxon>Terramycetaceae</taxon>
        <taxon>Boothiomyces</taxon>
    </lineage>
</organism>
<dbReference type="GO" id="GO:0007165">
    <property type="term" value="P:signal transduction"/>
    <property type="evidence" value="ECO:0007669"/>
    <property type="project" value="InterPro"/>
</dbReference>
<dbReference type="GO" id="GO:0046872">
    <property type="term" value="F:metal ion binding"/>
    <property type="evidence" value="ECO:0007669"/>
    <property type="project" value="UniProtKB-KW"/>
</dbReference>
<evidence type="ECO:0000256" key="6">
    <source>
        <dbReference type="PROSITE-ProRule" id="PRU00125"/>
    </source>
</evidence>
<dbReference type="InterPro" id="IPR008936">
    <property type="entry name" value="Rho_GTPase_activation_prot"/>
</dbReference>
<dbReference type="InterPro" id="IPR000198">
    <property type="entry name" value="RhoGAP_dom"/>
</dbReference>
<name>A0AAD5Y6I1_9FUNG</name>
<feature type="domain" description="LIM zinc-binding" evidence="7">
    <location>
        <begin position="10"/>
        <end position="72"/>
    </location>
</feature>
<dbReference type="Pfam" id="PF00620">
    <property type="entry name" value="RhoGAP"/>
    <property type="match status" value="1"/>
</dbReference>
<dbReference type="GO" id="GO:0005634">
    <property type="term" value="C:nucleus"/>
    <property type="evidence" value="ECO:0007669"/>
    <property type="project" value="UniProtKB-SubCell"/>
</dbReference>
<dbReference type="Gene3D" id="1.10.555.10">
    <property type="entry name" value="Rho GTPase activation protein"/>
    <property type="match status" value="1"/>
</dbReference>
<feature type="domain" description="LIM zinc-binding" evidence="7">
    <location>
        <begin position="73"/>
        <end position="132"/>
    </location>
</feature>
<dbReference type="PANTHER" id="PTHR24215:SF10">
    <property type="entry name" value="RHO-GTPASE-ACTIVATING PROTEIN LRG1"/>
    <property type="match status" value="1"/>
</dbReference>
<dbReference type="Pfam" id="PF00412">
    <property type="entry name" value="LIM"/>
    <property type="match status" value="3"/>
</dbReference>
<keyword evidence="5" id="KW-0539">Nucleus</keyword>
<keyword evidence="2 6" id="KW-0479">Metal-binding</keyword>
<comment type="caution">
    <text evidence="9">The sequence shown here is derived from an EMBL/GenBank/DDBJ whole genome shotgun (WGS) entry which is preliminary data.</text>
</comment>
<dbReference type="Gene3D" id="2.10.110.10">
    <property type="entry name" value="Cysteine Rich Protein"/>
    <property type="match status" value="3"/>
</dbReference>
<dbReference type="CDD" id="cd09392">
    <property type="entry name" value="LIM2_Lrg1p_like"/>
    <property type="match status" value="1"/>
</dbReference>
<evidence type="ECO:0000313" key="10">
    <source>
        <dbReference type="Proteomes" id="UP001210925"/>
    </source>
</evidence>
<dbReference type="EMBL" id="JADGKB010000002">
    <property type="protein sequence ID" value="KAJ3262301.1"/>
    <property type="molecule type" value="Genomic_DNA"/>
</dbReference>
<dbReference type="GO" id="GO:0030036">
    <property type="term" value="P:actin cytoskeleton organization"/>
    <property type="evidence" value="ECO:0007669"/>
    <property type="project" value="TreeGrafter"/>
</dbReference>
<accession>A0AAD5Y6I1</accession>
<dbReference type="PROSITE" id="PS50238">
    <property type="entry name" value="RHOGAP"/>
    <property type="match status" value="1"/>
</dbReference>
<dbReference type="SUPFAM" id="SSF48350">
    <property type="entry name" value="GTPase activation domain, GAP"/>
    <property type="match status" value="1"/>
</dbReference>
<dbReference type="PROSITE" id="PS00478">
    <property type="entry name" value="LIM_DOMAIN_1"/>
    <property type="match status" value="3"/>
</dbReference>
<keyword evidence="4 6" id="KW-0862">Zinc</keyword>
<evidence type="ECO:0000259" key="7">
    <source>
        <dbReference type="PROSITE" id="PS50023"/>
    </source>
</evidence>
<proteinExistence type="predicted"/>
<feature type="domain" description="LIM zinc-binding" evidence="7">
    <location>
        <begin position="370"/>
        <end position="434"/>
    </location>
</feature>
<evidence type="ECO:0008006" key="11">
    <source>
        <dbReference type="Google" id="ProtNLM"/>
    </source>
</evidence>
<dbReference type="GO" id="GO:0005737">
    <property type="term" value="C:cytoplasm"/>
    <property type="evidence" value="ECO:0007669"/>
    <property type="project" value="TreeGrafter"/>
</dbReference>
<keyword evidence="3" id="KW-0677">Repeat</keyword>
<evidence type="ECO:0000256" key="2">
    <source>
        <dbReference type="ARBA" id="ARBA00022723"/>
    </source>
</evidence>
<feature type="domain" description="Rho-GAP" evidence="8">
    <location>
        <begin position="472"/>
        <end position="701"/>
    </location>
</feature>
<dbReference type="SUPFAM" id="SSF57716">
    <property type="entry name" value="Glucocorticoid receptor-like (DNA-binding domain)"/>
    <property type="match status" value="3"/>
</dbReference>
<comment type="subcellular location">
    <subcellularLocation>
        <location evidence="1">Nucleus</location>
    </subcellularLocation>
</comment>
<dbReference type="SMART" id="SM00132">
    <property type="entry name" value="LIM"/>
    <property type="match status" value="3"/>
</dbReference>
<keyword evidence="10" id="KW-1185">Reference proteome</keyword>
<dbReference type="AlphaFoldDB" id="A0AAD5Y6I1"/>
<evidence type="ECO:0000256" key="1">
    <source>
        <dbReference type="ARBA" id="ARBA00004123"/>
    </source>
</evidence>
<evidence type="ECO:0000259" key="8">
    <source>
        <dbReference type="PROSITE" id="PS50238"/>
    </source>
</evidence>
<evidence type="ECO:0000256" key="3">
    <source>
        <dbReference type="ARBA" id="ARBA00022737"/>
    </source>
</evidence>
<reference evidence="9" key="1">
    <citation type="submission" date="2020-05" db="EMBL/GenBank/DDBJ databases">
        <title>Phylogenomic resolution of chytrid fungi.</title>
        <authorList>
            <person name="Stajich J.E."/>
            <person name="Amses K."/>
            <person name="Simmons R."/>
            <person name="Seto K."/>
            <person name="Myers J."/>
            <person name="Bonds A."/>
            <person name="Quandt C.A."/>
            <person name="Barry K."/>
            <person name="Liu P."/>
            <person name="Grigoriev I."/>
            <person name="Longcore J.E."/>
            <person name="James T.Y."/>
        </authorList>
    </citation>
    <scope>NUCLEOTIDE SEQUENCE</scope>
    <source>
        <strain evidence="9">PLAUS21</strain>
    </source>
</reference>